<accession>A0AAJ6NJX6</accession>
<evidence type="ECO:0000313" key="3">
    <source>
        <dbReference type="Proteomes" id="UP001199528"/>
    </source>
</evidence>
<dbReference type="AlphaFoldDB" id="A0AAJ6NJX6"/>
<dbReference type="Proteomes" id="UP001199528">
    <property type="component" value="Chromosome"/>
</dbReference>
<protein>
    <recommendedName>
        <fullName evidence="4">Type 1 fimbrial protein</fullName>
    </recommendedName>
</protein>
<gene>
    <name evidence="2" type="ORF">LF296_03180</name>
</gene>
<keyword evidence="1" id="KW-0732">Signal</keyword>
<dbReference type="EMBL" id="CP085083">
    <property type="protein sequence ID" value="WDZ51814.1"/>
    <property type="molecule type" value="Genomic_DNA"/>
</dbReference>
<reference evidence="2" key="1">
    <citation type="journal article" date="2022" name="Front Environ Sci">
        <title>Complete genome sequence analysis of a novel alkane-degrading bacterial strain, Acinetobacter vivianii KJ-1, and its diesel degradation ability.</title>
        <authorList>
            <person name="Zhang Y."/>
            <person name="Song F."/>
            <person name="Wang J."/>
            <person name="Zhao Q."/>
            <person name="Zheng L."/>
            <person name="Wang Z."/>
            <person name="Zhang X."/>
            <person name="Gao Y."/>
            <person name="Chen G."/>
            <person name="Huang Y."/>
        </authorList>
    </citation>
    <scope>NUCLEOTIDE SEQUENCE</scope>
    <source>
        <strain evidence="2">KJ-1</strain>
    </source>
</reference>
<organism evidence="2 3">
    <name type="scientific">Acinetobacter vivianii</name>
    <dbReference type="NCBI Taxonomy" id="1776742"/>
    <lineage>
        <taxon>Bacteria</taxon>
        <taxon>Pseudomonadati</taxon>
        <taxon>Pseudomonadota</taxon>
        <taxon>Gammaproteobacteria</taxon>
        <taxon>Moraxellales</taxon>
        <taxon>Moraxellaceae</taxon>
        <taxon>Acinetobacter</taxon>
    </lineage>
</organism>
<sequence length="88" mass="9799">MKKIVLLISALLCIFTPPFTLANSNGEIEFQGAIIEASNCQAKQVKTKIQLDCSTPNSSLSESDIVFDSQLEYLDKEKSRSVMHITYN</sequence>
<dbReference type="RefSeq" id="WP_272655482.1">
    <property type="nucleotide sequence ID" value="NZ_CP085083.1"/>
</dbReference>
<evidence type="ECO:0000313" key="2">
    <source>
        <dbReference type="EMBL" id="WDZ51814.1"/>
    </source>
</evidence>
<proteinExistence type="predicted"/>
<feature type="chain" id="PRO_5042564408" description="Type 1 fimbrial protein" evidence="1">
    <location>
        <begin position="23"/>
        <end position="88"/>
    </location>
</feature>
<evidence type="ECO:0000256" key="1">
    <source>
        <dbReference type="SAM" id="SignalP"/>
    </source>
</evidence>
<evidence type="ECO:0008006" key="4">
    <source>
        <dbReference type="Google" id="ProtNLM"/>
    </source>
</evidence>
<reference evidence="2" key="2">
    <citation type="submission" date="2023-02" db="EMBL/GenBank/DDBJ databases">
        <authorList>
            <person name="Huang Y."/>
            <person name="Zhang Y."/>
            <person name="Zhang T."/>
            <person name="Wang J."/>
        </authorList>
    </citation>
    <scope>NUCLEOTIDE SEQUENCE</scope>
    <source>
        <strain evidence="2">KJ-1</strain>
    </source>
</reference>
<name>A0AAJ6NJX6_9GAMM</name>
<dbReference type="KEGG" id="aviv:LF296_03180"/>
<feature type="signal peptide" evidence="1">
    <location>
        <begin position="1"/>
        <end position="22"/>
    </location>
</feature>